<dbReference type="Gene3D" id="1.10.10.10">
    <property type="entry name" value="Winged helix-like DNA-binding domain superfamily/Winged helix DNA-binding domain"/>
    <property type="match status" value="1"/>
</dbReference>
<name>A0AAN5Y4N4_PEDAC</name>
<comment type="caution">
    <text evidence="6">The sequence shown here is derived from an EMBL/GenBank/DDBJ whole genome shotgun (WGS) entry which is preliminary data.</text>
</comment>
<dbReference type="InterPro" id="IPR001347">
    <property type="entry name" value="SIS_dom"/>
</dbReference>
<dbReference type="GO" id="GO:1901135">
    <property type="term" value="P:carbohydrate derivative metabolic process"/>
    <property type="evidence" value="ECO:0007669"/>
    <property type="project" value="InterPro"/>
</dbReference>
<gene>
    <name evidence="6" type="ORF">R0G89_07185</name>
</gene>
<accession>A0AAN5Y4N4</accession>
<dbReference type="PROSITE" id="PS51071">
    <property type="entry name" value="HTH_RPIR"/>
    <property type="match status" value="1"/>
</dbReference>
<evidence type="ECO:0000256" key="2">
    <source>
        <dbReference type="ARBA" id="ARBA00023125"/>
    </source>
</evidence>
<dbReference type="InterPro" id="IPR035472">
    <property type="entry name" value="RpiR-like_SIS"/>
</dbReference>
<dbReference type="PROSITE" id="PS51464">
    <property type="entry name" value="SIS"/>
    <property type="match status" value="1"/>
</dbReference>
<keyword evidence="2" id="KW-0238">DNA-binding</keyword>
<dbReference type="Gene3D" id="3.40.50.10490">
    <property type="entry name" value="Glucose-6-phosphate isomerase like protein, domain 1"/>
    <property type="match status" value="1"/>
</dbReference>
<dbReference type="SUPFAM" id="SSF53697">
    <property type="entry name" value="SIS domain"/>
    <property type="match status" value="1"/>
</dbReference>
<evidence type="ECO:0000313" key="6">
    <source>
        <dbReference type="EMBL" id="MDV2621516.1"/>
    </source>
</evidence>
<dbReference type="GO" id="GO:0097367">
    <property type="term" value="F:carbohydrate derivative binding"/>
    <property type="evidence" value="ECO:0007669"/>
    <property type="project" value="InterPro"/>
</dbReference>
<dbReference type="KEGG" id="paci:A4V11_03740"/>
<evidence type="ECO:0000259" key="4">
    <source>
        <dbReference type="PROSITE" id="PS51071"/>
    </source>
</evidence>
<evidence type="ECO:0000313" key="7">
    <source>
        <dbReference type="Proteomes" id="UP001280897"/>
    </source>
</evidence>
<sequence>MSNFALRIQACQSNFSDKERQLATFLLKNQSQISHATISELSQKTAISTATISRFAKNLGFKNFQELKLSLAQTENSDNLFAEISPSDSPVTVAEKVFAANADALKATVKSLSEADLATCVQLLLDAQQVGIFGLGASNIVALDGYHKFLRTPLDVVYANDFHMQIMAATRLTAKDVMLLISHSGEDRDAIALAKLALQHQVPLILITSSANATLAKMADVTLISVAEEALYRSEALHALIAQMSIVDALFMSVAIKTNHKIALKIHQEIKKTRKNDPLF</sequence>
<dbReference type="CDD" id="cd05013">
    <property type="entry name" value="SIS_RpiR"/>
    <property type="match status" value="1"/>
</dbReference>
<dbReference type="AlphaFoldDB" id="A0AAN5Y4N4"/>
<dbReference type="InterPro" id="IPR046348">
    <property type="entry name" value="SIS_dom_sf"/>
</dbReference>
<dbReference type="Proteomes" id="UP001280897">
    <property type="component" value="Unassembled WGS sequence"/>
</dbReference>
<dbReference type="InterPro" id="IPR047640">
    <property type="entry name" value="RpiR-like"/>
</dbReference>
<dbReference type="GO" id="GO:0003677">
    <property type="term" value="F:DNA binding"/>
    <property type="evidence" value="ECO:0007669"/>
    <property type="project" value="UniProtKB-KW"/>
</dbReference>
<proteinExistence type="predicted"/>
<reference evidence="6" key="2">
    <citation type="submission" date="2023-10" db="EMBL/GenBank/DDBJ databases">
        <authorList>
            <person name="Khurajog B."/>
        </authorList>
    </citation>
    <scope>NUCLEOTIDE SEQUENCE</scope>
    <source>
        <strain evidence="6">BF9</strain>
    </source>
</reference>
<dbReference type="GO" id="GO:0003700">
    <property type="term" value="F:DNA-binding transcription factor activity"/>
    <property type="evidence" value="ECO:0007669"/>
    <property type="project" value="InterPro"/>
</dbReference>
<organism evidence="6 7">
    <name type="scientific">Pediococcus acidilactici</name>
    <dbReference type="NCBI Taxonomy" id="1254"/>
    <lineage>
        <taxon>Bacteria</taxon>
        <taxon>Bacillati</taxon>
        <taxon>Bacillota</taxon>
        <taxon>Bacilli</taxon>
        <taxon>Lactobacillales</taxon>
        <taxon>Lactobacillaceae</taxon>
        <taxon>Pediococcus</taxon>
        <taxon>Pediococcus acidilactici group</taxon>
    </lineage>
</organism>
<reference evidence="6" key="1">
    <citation type="journal article" date="2023" name="PeerJ">
        <title>Selection and evaluation of lactic acid bacteria from chicken feces in Thailand as potential probiotics.</title>
        <authorList>
            <person name="Khurajog B."/>
            <person name="Disastra Y."/>
            <person name="Lawwyne L.D."/>
            <person name="Sirichokchatchawan W."/>
            <person name="Niyomtham W."/>
            <person name="Yindee J."/>
            <person name="Hampson D.J."/>
            <person name="Prapasarakul N."/>
        </authorList>
    </citation>
    <scope>NUCLEOTIDE SEQUENCE</scope>
    <source>
        <strain evidence="6">BF9</strain>
    </source>
</reference>
<dbReference type="RefSeq" id="WP_008841101.1">
    <property type="nucleotide sequence ID" value="NZ_CP015206.1"/>
</dbReference>
<keyword evidence="3" id="KW-0804">Transcription</keyword>
<feature type="domain" description="SIS" evidence="5">
    <location>
        <begin position="120"/>
        <end position="260"/>
    </location>
</feature>
<dbReference type="EMBL" id="JAWJAV010000004">
    <property type="protein sequence ID" value="MDV2621516.1"/>
    <property type="molecule type" value="Genomic_DNA"/>
</dbReference>
<dbReference type="SUPFAM" id="SSF46689">
    <property type="entry name" value="Homeodomain-like"/>
    <property type="match status" value="1"/>
</dbReference>
<evidence type="ECO:0000259" key="5">
    <source>
        <dbReference type="PROSITE" id="PS51464"/>
    </source>
</evidence>
<evidence type="ECO:0000256" key="3">
    <source>
        <dbReference type="ARBA" id="ARBA00023163"/>
    </source>
</evidence>
<dbReference type="InterPro" id="IPR036388">
    <property type="entry name" value="WH-like_DNA-bd_sf"/>
</dbReference>
<feature type="domain" description="HTH rpiR-type" evidence="4">
    <location>
        <begin position="2"/>
        <end position="78"/>
    </location>
</feature>
<dbReference type="PANTHER" id="PTHR30514:SF1">
    <property type="entry name" value="HTH-TYPE TRANSCRIPTIONAL REGULATOR HEXR-RELATED"/>
    <property type="match status" value="1"/>
</dbReference>
<evidence type="ECO:0000256" key="1">
    <source>
        <dbReference type="ARBA" id="ARBA00023015"/>
    </source>
</evidence>
<keyword evidence="1" id="KW-0805">Transcription regulation</keyword>
<dbReference type="GeneID" id="57366307"/>
<dbReference type="PANTHER" id="PTHR30514">
    <property type="entry name" value="GLUCOKINASE"/>
    <property type="match status" value="1"/>
</dbReference>
<dbReference type="InterPro" id="IPR009057">
    <property type="entry name" value="Homeodomain-like_sf"/>
</dbReference>
<dbReference type="InterPro" id="IPR000281">
    <property type="entry name" value="HTH_RpiR"/>
</dbReference>
<dbReference type="Pfam" id="PF01418">
    <property type="entry name" value="HTH_6"/>
    <property type="match status" value="1"/>
</dbReference>
<dbReference type="Pfam" id="PF01380">
    <property type="entry name" value="SIS"/>
    <property type="match status" value="1"/>
</dbReference>
<protein>
    <submittedName>
        <fullName evidence="6">MurR/RpiR family transcriptional regulator</fullName>
    </submittedName>
</protein>